<dbReference type="NCBIfam" id="TIGR03696">
    <property type="entry name" value="Rhs_assc_core"/>
    <property type="match status" value="1"/>
</dbReference>
<dbReference type="InterPro" id="IPR050708">
    <property type="entry name" value="T6SS_VgrG/RHS"/>
</dbReference>
<dbReference type="Gene3D" id="2.180.10.10">
    <property type="entry name" value="RHS repeat-associated core"/>
    <property type="match status" value="1"/>
</dbReference>
<name>A0AAU8MTR8_9GAMM</name>
<organism evidence="2">
    <name type="scientific">Lysobacter firmicutimachus</name>
    <dbReference type="NCBI Taxonomy" id="1792846"/>
    <lineage>
        <taxon>Bacteria</taxon>
        <taxon>Pseudomonadati</taxon>
        <taxon>Pseudomonadota</taxon>
        <taxon>Gammaproteobacteria</taxon>
        <taxon>Lysobacterales</taxon>
        <taxon>Lysobacteraceae</taxon>
        <taxon>Lysobacter</taxon>
    </lineage>
</organism>
<dbReference type="RefSeq" id="WP_363799097.1">
    <property type="nucleotide sequence ID" value="NZ_CP159925.1"/>
</dbReference>
<sequence>MVRDYDAVGNTTRIGGAAKEFIYNANDRMSQVKSGGVVNRSYRYNARGERVAATNGASGPVAIYTLYDEAGHWIGDYDANGAAQQQAVWLGDAPVGLLAGAGAAQKLHYVQPDHLGTPRAVIDADRNVAIWSWNAKGEAFGNDAPNQDPDQDGTAFVFDLRFPGQRFDAATGLNYNYFRDYEPGLGRYVQSDPIGLKGGHGTYTYSASSPLRFVDPTGETPVAAAGCFIPGVGWGACAAIGAGAAVVGACYLTGACQAMGEAADKWLDGQRSDGAASSSSDGGLATGPAPYSHADENEALYFVPDPFGGGDACNRLAHAIRVLRAQNAWRKTDLNPRSATYPGHKKRIDRIAITLISLEASYTTICGGRCPD</sequence>
<dbReference type="PANTHER" id="PTHR32305">
    <property type="match status" value="1"/>
</dbReference>
<feature type="compositionally biased region" description="Low complexity" evidence="1">
    <location>
        <begin position="272"/>
        <end position="283"/>
    </location>
</feature>
<gene>
    <name evidence="2" type="ORF">ABU614_03385</name>
</gene>
<accession>A0AAU8MTR8</accession>
<dbReference type="AlphaFoldDB" id="A0AAU8MTR8"/>
<proteinExistence type="predicted"/>
<dbReference type="EMBL" id="CP159925">
    <property type="protein sequence ID" value="XCO75849.1"/>
    <property type="molecule type" value="Genomic_DNA"/>
</dbReference>
<evidence type="ECO:0000256" key="1">
    <source>
        <dbReference type="SAM" id="MobiDB-lite"/>
    </source>
</evidence>
<dbReference type="InterPro" id="IPR022385">
    <property type="entry name" value="Rhs_assc_core"/>
</dbReference>
<reference evidence="2" key="1">
    <citation type="submission" date="2024-06" db="EMBL/GenBank/DDBJ databases">
        <authorList>
            <person name="Li S."/>
        </authorList>
    </citation>
    <scope>NUCLEOTIDE SEQUENCE</scope>
    <source>
        <strain evidence="2">SR10</strain>
    </source>
</reference>
<protein>
    <submittedName>
        <fullName evidence="2">RHS repeat-associated core domain-containing protein</fullName>
    </submittedName>
</protein>
<feature type="region of interest" description="Disordered" evidence="1">
    <location>
        <begin position="269"/>
        <end position="289"/>
    </location>
</feature>
<evidence type="ECO:0000313" key="2">
    <source>
        <dbReference type="EMBL" id="XCO75849.1"/>
    </source>
</evidence>
<dbReference type="PANTHER" id="PTHR32305:SF15">
    <property type="entry name" value="PROTEIN RHSA-RELATED"/>
    <property type="match status" value="1"/>
</dbReference>